<evidence type="ECO:0000313" key="5">
    <source>
        <dbReference type="Proteomes" id="UP000283880"/>
    </source>
</evidence>
<evidence type="ECO:0000256" key="1">
    <source>
        <dbReference type="SAM" id="MobiDB-lite"/>
    </source>
</evidence>
<feature type="transmembrane region" description="Helical" evidence="2">
    <location>
        <begin position="115"/>
        <end position="137"/>
    </location>
</feature>
<feature type="region of interest" description="Disordered" evidence="1">
    <location>
        <begin position="63"/>
        <end position="102"/>
    </location>
</feature>
<reference evidence="4 5" key="1">
    <citation type="submission" date="2018-08" db="EMBL/GenBank/DDBJ databases">
        <title>A genome reference for cultivated species of the human gut microbiota.</title>
        <authorList>
            <person name="Zou Y."/>
            <person name="Xue W."/>
            <person name="Luo G."/>
        </authorList>
    </citation>
    <scope>NUCLEOTIDE SEQUENCE [LARGE SCALE GENOMIC DNA]</scope>
    <source>
        <strain evidence="4 5">AF04-15</strain>
    </source>
</reference>
<evidence type="ECO:0000256" key="2">
    <source>
        <dbReference type="SAM" id="Phobius"/>
    </source>
</evidence>
<accession>A0A413FIW5</accession>
<sequence>MKWDSAVWGRLLRAQWVGAAPCALGGKKEDLRMYCKNCGKQIDDNSRFCNYCGASQGERKAAEAGQASGAARAEHVGGGERGSGAGNGRMNEQYAGNEEANGEPAGGGRGAILRWLAVAALFLAAIMGMAVLMPSLLGGLAQRMGGSL</sequence>
<dbReference type="Pfam" id="PF13240">
    <property type="entry name" value="Zn_Ribbon_1"/>
    <property type="match status" value="1"/>
</dbReference>
<keyword evidence="2" id="KW-0472">Membrane</keyword>
<dbReference type="EMBL" id="QSBM01000003">
    <property type="protein sequence ID" value="RGX31368.1"/>
    <property type="molecule type" value="Genomic_DNA"/>
</dbReference>
<dbReference type="Proteomes" id="UP000283880">
    <property type="component" value="Unassembled WGS sequence"/>
</dbReference>
<dbReference type="OrthoDB" id="1828400at2"/>
<evidence type="ECO:0000259" key="3">
    <source>
        <dbReference type="Pfam" id="PF13240"/>
    </source>
</evidence>
<protein>
    <submittedName>
        <fullName evidence="4">Zinc ribbon domain-containing protein</fullName>
    </submittedName>
</protein>
<organism evidence="4 5">
    <name type="scientific">Enterocloster asparagiformis</name>
    <dbReference type="NCBI Taxonomy" id="333367"/>
    <lineage>
        <taxon>Bacteria</taxon>
        <taxon>Bacillati</taxon>
        <taxon>Bacillota</taxon>
        <taxon>Clostridia</taxon>
        <taxon>Lachnospirales</taxon>
        <taxon>Lachnospiraceae</taxon>
        <taxon>Enterocloster</taxon>
    </lineage>
</organism>
<proteinExistence type="predicted"/>
<keyword evidence="2" id="KW-1133">Transmembrane helix</keyword>
<dbReference type="InterPro" id="IPR026870">
    <property type="entry name" value="Zinc_ribbon_dom"/>
</dbReference>
<name>A0A413FIW5_9FIRM</name>
<keyword evidence="2" id="KW-0812">Transmembrane</keyword>
<evidence type="ECO:0000313" key="4">
    <source>
        <dbReference type="EMBL" id="RGX31368.1"/>
    </source>
</evidence>
<comment type="caution">
    <text evidence="4">The sequence shown here is derived from an EMBL/GenBank/DDBJ whole genome shotgun (WGS) entry which is preliminary data.</text>
</comment>
<dbReference type="AlphaFoldDB" id="A0A413FIW5"/>
<feature type="domain" description="Zinc-ribbon" evidence="3">
    <location>
        <begin position="34"/>
        <end position="55"/>
    </location>
</feature>
<gene>
    <name evidence="4" type="ORF">DWV29_05645</name>
</gene>